<evidence type="ECO:0000259" key="1">
    <source>
        <dbReference type="PROSITE" id="PS51085"/>
    </source>
</evidence>
<dbReference type="PROSITE" id="PS51085">
    <property type="entry name" value="2FE2S_FER_2"/>
    <property type="match status" value="1"/>
</dbReference>
<dbReference type="Proteomes" id="UP000594034">
    <property type="component" value="Chromosome"/>
</dbReference>
<dbReference type="Gene3D" id="3.10.20.30">
    <property type="match status" value="1"/>
</dbReference>
<reference evidence="2 3" key="1">
    <citation type="submission" date="2019-05" db="EMBL/GenBank/DDBJ databases">
        <title>OXA-830, a novel chromosomally encoded expanded-spectrum class D beta-lactamase in Aeromonas simiae.</title>
        <authorList>
            <person name="Zhou W."/>
            <person name="Chen Q."/>
        </authorList>
    </citation>
    <scope>NUCLEOTIDE SEQUENCE [LARGE SCALE GENOMIC DNA]</scope>
    <source>
        <strain evidence="2 3">A6</strain>
    </source>
</reference>
<dbReference type="RefSeq" id="WP_193003398.1">
    <property type="nucleotide sequence ID" value="NZ_CP040449.1"/>
</dbReference>
<dbReference type="GO" id="GO:0051536">
    <property type="term" value="F:iron-sulfur cluster binding"/>
    <property type="evidence" value="ECO:0007669"/>
    <property type="project" value="InterPro"/>
</dbReference>
<dbReference type="CDD" id="cd00207">
    <property type="entry name" value="fer2"/>
    <property type="match status" value="1"/>
</dbReference>
<proteinExistence type="predicted"/>
<accession>A0A5J6WVY3</accession>
<evidence type="ECO:0000313" key="3">
    <source>
        <dbReference type="Proteomes" id="UP000594034"/>
    </source>
</evidence>
<dbReference type="KEGG" id="asim:FE240_03485"/>
<keyword evidence="3" id="KW-1185">Reference proteome</keyword>
<gene>
    <name evidence="2" type="ORF">FE240_03485</name>
</gene>
<name>A0A5J6WVY3_9GAMM</name>
<dbReference type="InterPro" id="IPR036010">
    <property type="entry name" value="2Fe-2S_ferredoxin-like_sf"/>
</dbReference>
<protein>
    <submittedName>
        <fullName evidence="2">2Fe-2S iron-sulfur cluster binding domain-containing protein</fullName>
    </submittedName>
</protein>
<sequence>MGGYIVRIRGLQGSEAHFVVRQGESLLAGAERGGVSPIPVGCCRGGCGLCRIRVVNGCFWRGHMSRRHVSAEQAGDGYALACQVIPESDMEIELAGVVAMNPLSQYCVNQE</sequence>
<dbReference type="Pfam" id="PF00111">
    <property type="entry name" value="Fer2"/>
    <property type="match status" value="1"/>
</dbReference>
<feature type="domain" description="2Fe-2S ferredoxin-type" evidence="1">
    <location>
        <begin position="4"/>
        <end position="98"/>
    </location>
</feature>
<dbReference type="InterPro" id="IPR012675">
    <property type="entry name" value="Beta-grasp_dom_sf"/>
</dbReference>
<dbReference type="InterPro" id="IPR001041">
    <property type="entry name" value="2Fe-2S_ferredoxin-type"/>
</dbReference>
<dbReference type="EMBL" id="CP040449">
    <property type="protein sequence ID" value="QFI53853.1"/>
    <property type="molecule type" value="Genomic_DNA"/>
</dbReference>
<dbReference type="AlphaFoldDB" id="A0A5J6WVY3"/>
<organism evidence="2 3">
    <name type="scientific">Aeromonas simiae</name>
    <dbReference type="NCBI Taxonomy" id="218936"/>
    <lineage>
        <taxon>Bacteria</taxon>
        <taxon>Pseudomonadati</taxon>
        <taxon>Pseudomonadota</taxon>
        <taxon>Gammaproteobacteria</taxon>
        <taxon>Aeromonadales</taxon>
        <taxon>Aeromonadaceae</taxon>
        <taxon>Aeromonas</taxon>
    </lineage>
</organism>
<dbReference type="SUPFAM" id="SSF54292">
    <property type="entry name" value="2Fe-2S ferredoxin-like"/>
    <property type="match status" value="1"/>
</dbReference>
<evidence type="ECO:0000313" key="2">
    <source>
        <dbReference type="EMBL" id="QFI53853.1"/>
    </source>
</evidence>